<evidence type="ECO:0000313" key="3">
    <source>
        <dbReference type="EMBL" id="VFQ92436.1"/>
    </source>
</evidence>
<evidence type="ECO:0000256" key="1">
    <source>
        <dbReference type="SAM" id="Coils"/>
    </source>
</evidence>
<evidence type="ECO:0000256" key="2">
    <source>
        <dbReference type="SAM" id="MobiDB-lite"/>
    </source>
</evidence>
<sequence length="231" mass="25762">MLYIRIPIQWHTGPLSHGFGLRGLGCYMDGFHKKVSAKLSLISKRRAGAEFSSGVDFLASVETELSRLRKLAAAEHEQATEIEMQAKAKSEEVRSLEAARDRALAEKEQAVAEKERAVSDFLQSPAFKEACLEKFAEYYESWLGTEAGIKKMGEEGTKWLETDVYHGIQLVLRRTRRVDPSFPPPGVDIPDMHDPSPNAELGENPDYLRTPEREDTAQDGAGEEQTSNALP</sequence>
<gene>
    <name evidence="3" type="ORF">CCAM_LOCUS34212</name>
</gene>
<evidence type="ECO:0000313" key="4">
    <source>
        <dbReference type="Proteomes" id="UP000595140"/>
    </source>
</evidence>
<feature type="region of interest" description="Disordered" evidence="2">
    <location>
        <begin position="177"/>
        <end position="231"/>
    </location>
</feature>
<keyword evidence="1" id="KW-0175">Coiled coil</keyword>
<feature type="coiled-coil region" evidence="1">
    <location>
        <begin position="58"/>
        <end position="120"/>
    </location>
</feature>
<organism evidence="3 4">
    <name type="scientific">Cuscuta campestris</name>
    <dbReference type="NCBI Taxonomy" id="132261"/>
    <lineage>
        <taxon>Eukaryota</taxon>
        <taxon>Viridiplantae</taxon>
        <taxon>Streptophyta</taxon>
        <taxon>Embryophyta</taxon>
        <taxon>Tracheophyta</taxon>
        <taxon>Spermatophyta</taxon>
        <taxon>Magnoliopsida</taxon>
        <taxon>eudicotyledons</taxon>
        <taxon>Gunneridae</taxon>
        <taxon>Pentapetalae</taxon>
        <taxon>asterids</taxon>
        <taxon>lamiids</taxon>
        <taxon>Solanales</taxon>
        <taxon>Convolvulaceae</taxon>
        <taxon>Cuscuteae</taxon>
        <taxon>Cuscuta</taxon>
        <taxon>Cuscuta subgen. Grammica</taxon>
        <taxon>Cuscuta sect. Cleistogrammica</taxon>
    </lineage>
</organism>
<reference evidence="3 4" key="1">
    <citation type="submission" date="2018-04" db="EMBL/GenBank/DDBJ databases">
        <authorList>
            <person name="Vogel A."/>
        </authorList>
    </citation>
    <scope>NUCLEOTIDE SEQUENCE [LARGE SCALE GENOMIC DNA]</scope>
</reference>
<dbReference type="Proteomes" id="UP000595140">
    <property type="component" value="Unassembled WGS sequence"/>
</dbReference>
<proteinExistence type="predicted"/>
<dbReference type="EMBL" id="OOIL02004558">
    <property type="protein sequence ID" value="VFQ92436.1"/>
    <property type="molecule type" value="Genomic_DNA"/>
</dbReference>
<accession>A0A484MW48</accession>
<name>A0A484MW48_9ASTE</name>
<keyword evidence="4" id="KW-1185">Reference proteome</keyword>
<protein>
    <submittedName>
        <fullName evidence="3">Uncharacterized protein</fullName>
    </submittedName>
</protein>
<dbReference type="AlphaFoldDB" id="A0A484MW48"/>